<dbReference type="SUPFAM" id="SSF53756">
    <property type="entry name" value="UDP-Glycosyltransferase/glycogen phosphorylase"/>
    <property type="match status" value="1"/>
</dbReference>
<dbReference type="PANTHER" id="PTHR12526">
    <property type="entry name" value="GLYCOSYLTRANSFERASE"/>
    <property type="match status" value="1"/>
</dbReference>
<dbReference type="InterPro" id="IPR028098">
    <property type="entry name" value="Glyco_trans_4-like_N"/>
</dbReference>
<dbReference type="InterPro" id="IPR001296">
    <property type="entry name" value="Glyco_trans_1"/>
</dbReference>
<dbReference type="GO" id="GO:0016757">
    <property type="term" value="F:glycosyltransferase activity"/>
    <property type="evidence" value="ECO:0007669"/>
    <property type="project" value="InterPro"/>
</dbReference>
<dbReference type="PANTHER" id="PTHR12526:SF630">
    <property type="entry name" value="GLYCOSYLTRANSFERASE"/>
    <property type="match status" value="1"/>
</dbReference>
<accession>A0A5K8A2B8</accession>
<evidence type="ECO:0000313" key="3">
    <source>
        <dbReference type="EMBL" id="BBO86591.1"/>
    </source>
</evidence>
<keyword evidence="3" id="KW-0808">Transferase</keyword>
<evidence type="ECO:0000259" key="2">
    <source>
        <dbReference type="Pfam" id="PF13439"/>
    </source>
</evidence>
<dbReference type="CDD" id="cd03801">
    <property type="entry name" value="GT4_PimA-like"/>
    <property type="match status" value="1"/>
</dbReference>
<evidence type="ECO:0000313" key="4">
    <source>
        <dbReference type="Proteomes" id="UP000425960"/>
    </source>
</evidence>
<dbReference type="Pfam" id="PF00534">
    <property type="entry name" value="Glycos_transf_1"/>
    <property type="match status" value="1"/>
</dbReference>
<dbReference type="AlphaFoldDB" id="A0A5K8A2B8"/>
<feature type="domain" description="Glycosyltransferase subfamily 4-like N-terminal" evidence="2">
    <location>
        <begin position="113"/>
        <end position="219"/>
    </location>
</feature>
<organism evidence="3 4">
    <name type="scientific">Desulfosarcina ovata subsp. sediminis</name>
    <dbReference type="NCBI Taxonomy" id="885957"/>
    <lineage>
        <taxon>Bacteria</taxon>
        <taxon>Pseudomonadati</taxon>
        <taxon>Thermodesulfobacteriota</taxon>
        <taxon>Desulfobacteria</taxon>
        <taxon>Desulfobacterales</taxon>
        <taxon>Desulfosarcinaceae</taxon>
        <taxon>Desulfosarcina</taxon>
    </lineage>
</organism>
<dbReference type="Proteomes" id="UP000425960">
    <property type="component" value="Chromosome"/>
</dbReference>
<dbReference type="Gene3D" id="3.40.50.2000">
    <property type="entry name" value="Glycogen Phosphorylase B"/>
    <property type="match status" value="2"/>
</dbReference>
<proteinExistence type="predicted"/>
<dbReference type="Pfam" id="PF13439">
    <property type="entry name" value="Glyco_transf_4"/>
    <property type="match status" value="1"/>
</dbReference>
<sequence length="419" mass="47047">MSLNPSIAPKTTIGMILKGYPRISETFIANEILLLERLGFDVHIFSMRQPREAFAHATVREIKAKVDYLPENLLAPLPIFLWYNIQLLLRRPRAYLAALGLTLKRWCRSRKSATFKHLLQAGYLVQRCLPRTRVSHLHAHFAHSPTSVALFSSVLSGLPFSFTAHAKDIYTSNPAQLREKIEKAAFVVTCTEYNRRHLLRLTGSAAKSVHRVYHGIDLRFFNSELDKASPKPPYRLLTVARMTEKKGLDDVYRALAILKARGIPFTHTLIGEGDDRDELLALIERLDLDDVTRWLGTQPHGVVLDEYRNADATVLGCRIAANGDRDGIPNVIVESMAVGVPVVATRVSAIPEIVRHGQTGLLVSPKKPAELADAILWVLDDTELRARIIPAAKVAVNRDFDNRRLIRDLAAIYSRYMGT</sequence>
<reference evidence="3 4" key="1">
    <citation type="submission" date="2019-11" db="EMBL/GenBank/DDBJ databases">
        <title>Comparative genomics of hydrocarbon-degrading Desulfosarcina strains.</title>
        <authorList>
            <person name="Watanabe M."/>
            <person name="Kojima H."/>
            <person name="Fukui M."/>
        </authorList>
    </citation>
    <scope>NUCLEOTIDE SEQUENCE [LARGE SCALE GENOMIC DNA]</scope>
    <source>
        <strain evidence="3 4">28bB2T</strain>
    </source>
</reference>
<feature type="domain" description="Glycosyl transferase family 1" evidence="1">
    <location>
        <begin position="228"/>
        <end position="393"/>
    </location>
</feature>
<gene>
    <name evidence="3" type="primary">redB</name>
    <name evidence="3" type="ORF">DSCO28_71570</name>
</gene>
<protein>
    <submittedName>
        <fullName evidence="3">Colanic acid biosynthesis glycosyltransferase WcaL</fullName>
    </submittedName>
</protein>
<evidence type="ECO:0000259" key="1">
    <source>
        <dbReference type="Pfam" id="PF00534"/>
    </source>
</evidence>
<name>A0A5K8A2B8_9BACT</name>
<dbReference type="EMBL" id="AP021876">
    <property type="protein sequence ID" value="BBO86591.1"/>
    <property type="molecule type" value="Genomic_DNA"/>
</dbReference>
<dbReference type="KEGG" id="dov:DSCO28_71570"/>
<dbReference type="RefSeq" id="WP_155325831.1">
    <property type="nucleotide sequence ID" value="NZ_AP021876.1"/>
</dbReference>